<feature type="signal peptide" evidence="1">
    <location>
        <begin position="1"/>
        <end position="23"/>
    </location>
</feature>
<dbReference type="RefSeq" id="WP_101183856.1">
    <property type="nucleotide sequence ID" value="NZ_CP031218.1"/>
</dbReference>
<evidence type="ECO:0000256" key="1">
    <source>
        <dbReference type="SAM" id="SignalP"/>
    </source>
</evidence>
<dbReference type="InterPro" id="IPR036909">
    <property type="entry name" value="Cyt_c-like_dom_sf"/>
</dbReference>
<dbReference type="AlphaFoldDB" id="A0A2N1J4Q0"/>
<organism evidence="2 3">
    <name type="scientific">Malaciobacter halophilus</name>
    <dbReference type="NCBI Taxonomy" id="197482"/>
    <lineage>
        <taxon>Bacteria</taxon>
        <taxon>Pseudomonadati</taxon>
        <taxon>Campylobacterota</taxon>
        <taxon>Epsilonproteobacteria</taxon>
        <taxon>Campylobacterales</taxon>
        <taxon>Arcobacteraceae</taxon>
        <taxon>Malaciobacter</taxon>
    </lineage>
</organism>
<protein>
    <recommendedName>
        <fullName evidence="4">Cytochrome C</fullName>
    </recommendedName>
</protein>
<accession>A0A2N1J4Q0</accession>
<keyword evidence="1" id="KW-0732">Signal</keyword>
<dbReference type="Proteomes" id="UP000233248">
    <property type="component" value="Unassembled WGS sequence"/>
</dbReference>
<feature type="chain" id="PRO_5014768011" description="Cytochrome C" evidence="1">
    <location>
        <begin position="24"/>
        <end position="185"/>
    </location>
</feature>
<dbReference type="OrthoDB" id="196859at2"/>
<sequence length="185" mass="20820">MKTIIKNTIILLALLGAFFQVNAAQNFIYQDAVLKDDNGKTAKVFVGVPVTIKEEIGKNVKVSIKGFMFKDEVYSTKSKDLLVAKVEKGFNVNQKDGNEVELIGTLAKELTASDLLDVWGEHEEFYFEMCTQCHAGPEVNHHTMMEWEAIFGTMRGFAKLDEEEASYLLRYLKANASDGFVKTKH</sequence>
<proteinExistence type="predicted"/>
<dbReference type="GO" id="GO:0009055">
    <property type="term" value="F:electron transfer activity"/>
    <property type="evidence" value="ECO:0007669"/>
    <property type="project" value="InterPro"/>
</dbReference>
<dbReference type="Gene3D" id="1.10.760.10">
    <property type="entry name" value="Cytochrome c-like domain"/>
    <property type="match status" value="1"/>
</dbReference>
<evidence type="ECO:0000313" key="2">
    <source>
        <dbReference type="EMBL" id="PKI81549.1"/>
    </source>
</evidence>
<dbReference type="EMBL" id="NXIF01000013">
    <property type="protein sequence ID" value="PKI81549.1"/>
    <property type="molecule type" value="Genomic_DNA"/>
</dbReference>
<keyword evidence="3" id="KW-1185">Reference proteome</keyword>
<evidence type="ECO:0008006" key="4">
    <source>
        <dbReference type="Google" id="ProtNLM"/>
    </source>
</evidence>
<dbReference type="KEGG" id="ahs:AHALO_1843"/>
<gene>
    <name evidence="2" type="ORF">CP960_03560</name>
</gene>
<comment type="caution">
    <text evidence="2">The sequence shown here is derived from an EMBL/GenBank/DDBJ whole genome shotgun (WGS) entry which is preliminary data.</text>
</comment>
<dbReference type="GO" id="GO:0020037">
    <property type="term" value="F:heme binding"/>
    <property type="evidence" value="ECO:0007669"/>
    <property type="project" value="InterPro"/>
</dbReference>
<name>A0A2N1J4Q0_9BACT</name>
<evidence type="ECO:0000313" key="3">
    <source>
        <dbReference type="Proteomes" id="UP000233248"/>
    </source>
</evidence>
<reference evidence="2 3" key="1">
    <citation type="submission" date="2017-09" db="EMBL/GenBank/DDBJ databases">
        <title>Genomics of the genus Arcobacter.</title>
        <authorList>
            <person name="Perez-Cataluna A."/>
            <person name="Figueras M.J."/>
            <person name="Salas-Masso N."/>
        </authorList>
    </citation>
    <scope>NUCLEOTIDE SEQUENCE [LARGE SCALE GENOMIC DNA]</scope>
    <source>
        <strain evidence="2 3">DSM 18005</strain>
    </source>
</reference>